<dbReference type="Proteomes" id="UP001054837">
    <property type="component" value="Unassembled WGS sequence"/>
</dbReference>
<accession>A0AAV4SJR7</accession>
<evidence type="ECO:0000313" key="1">
    <source>
        <dbReference type="EMBL" id="GIY32832.1"/>
    </source>
</evidence>
<gene>
    <name evidence="1" type="ORF">CDAR_612461</name>
</gene>
<proteinExistence type="predicted"/>
<name>A0AAV4SJR7_9ARAC</name>
<organism evidence="1 2">
    <name type="scientific">Caerostris darwini</name>
    <dbReference type="NCBI Taxonomy" id="1538125"/>
    <lineage>
        <taxon>Eukaryota</taxon>
        <taxon>Metazoa</taxon>
        <taxon>Ecdysozoa</taxon>
        <taxon>Arthropoda</taxon>
        <taxon>Chelicerata</taxon>
        <taxon>Arachnida</taxon>
        <taxon>Araneae</taxon>
        <taxon>Araneomorphae</taxon>
        <taxon>Entelegynae</taxon>
        <taxon>Araneoidea</taxon>
        <taxon>Araneidae</taxon>
        <taxon>Caerostris</taxon>
    </lineage>
</organism>
<evidence type="ECO:0000313" key="2">
    <source>
        <dbReference type="Proteomes" id="UP001054837"/>
    </source>
</evidence>
<reference evidence="1 2" key="1">
    <citation type="submission" date="2021-06" db="EMBL/GenBank/DDBJ databases">
        <title>Caerostris darwini draft genome.</title>
        <authorList>
            <person name="Kono N."/>
            <person name="Arakawa K."/>
        </authorList>
    </citation>
    <scope>NUCLEOTIDE SEQUENCE [LARGE SCALE GENOMIC DNA]</scope>
</reference>
<sequence>MAKQNRLSPMTSKPTLFFSKPRLSSRDHILHILFAAFRQRLPFITMFQLCGPKRAFVHAIHLRVFLVSGVNGVCKGGRCDRSSTPLVGGVATANGEETPPFPMQHYLALISGTYH</sequence>
<dbReference type="EMBL" id="BPLQ01007868">
    <property type="protein sequence ID" value="GIY32832.1"/>
    <property type="molecule type" value="Genomic_DNA"/>
</dbReference>
<protein>
    <submittedName>
        <fullName evidence="1">Uncharacterized protein</fullName>
    </submittedName>
</protein>
<dbReference type="AlphaFoldDB" id="A0AAV4SJR7"/>
<comment type="caution">
    <text evidence="1">The sequence shown here is derived from an EMBL/GenBank/DDBJ whole genome shotgun (WGS) entry which is preliminary data.</text>
</comment>
<keyword evidence="2" id="KW-1185">Reference proteome</keyword>